<name>A0A3M3FK36_PSESG</name>
<gene>
    <name evidence="1" type="ORF">ALQ74_00998</name>
</gene>
<evidence type="ECO:0000313" key="2">
    <source>
        <dbReference type="Proteomes" id="UP000279057"/>
    </source>
</evidence>
<accession>A0A3M3FK36</accession>
<organism evidence="1 2">
    <name type="scientific">Pseudomonas savastanoi pv. glycinea</name>
    <name type="common">Pseudomonas syringae pv. glycinea</name>
    <dbReference type="NCBI Taxonomy" id="318"/>
    <lineage>
        <taxon>Bacteria</taxon>
        <taxon>Pseudomonadati</taxon>
        <taxon>Pseudomonadota</taxon>
        <taxon>Gammaproteobacteria</taxon>
        <taxon>Pseudomonadales</taxon>
        <taxon>Pseudomonadaceae</taxon>
        <taxon>Pseudomonas</taxon>
    </lineage>
</organism>
<dbReference type="Proteomes" id="UP000279057">
    <property type="component" value="Unassembled WGS sequence"/>
</dbReference>
<dbReference type="AlphaFoldDB" id="A0A3M3FK36"/>
<sequence length="125" mass="13613">MPFTDASEQQPPAVIAPTQLVSGGLMHPQYAKVIGRMAYVMGLAYGQLPNRSQTITKAPKPGLLAGFCRWHRRGMGLPLTINTSPARAAATRLMDYLGMNGVMVDERDPDESTVQEVGAREICRL</sequence>
<reference evidence="1 2" key="1">
    <citation type="submission" date="2018-08" db="EMBL/GenBank/DDBJ databases">
        <title>Recombination of ecologically and evolutionarily significant loci maintains genetic cohesion in the Pseudomonas syringae species complex.</title>
        <authorList>
            <person name="Dillon M."/>
            <person name="Thakur S."/>
            <person name="Almeida R.N.D."/>
            <person name="Weir B.S."/>
            <person name="Guttman D.S."/>
        </authorList>
    </citation>
    <scope>NUCLEOTIDE SEQUENCE [LARGE SCALE GENOMIC DNA]</scope>
    <source>
        <strain evidence="1 2">ICMP 4332</strain>
    </source>
</reference>
<evidence type="ECO:0000313" key="1">
    <source>
        <dbReference type="EMBL" id="RMM61784.1"/>
    </source>
</evidence>
<comment type="caution">
    <text evidence="1">The sequence shown here is derived from an EMBL/GenBank/DDBJ whole genome shotgun (WGS) entry which is preliminary data.</text>
</comment>
<dbReference type="EMBL" id="RBOM01000222">
    <property type="protein sequence ID" value="RMM61784.1"/>
    <property type="molecule type" value="Genomic_DNA"/>
</dbReference>
<proteinExistence type="predicted"/>
<protein>
    <submittedName>
        <fullName evidence="1">Uncharacterized protein</fullName>
    </submittedName>
</protein>